<evidence type="ECO:0000259" key="11">
    <source>
        <dbReference type="Pfam" id="PF21193"/>
    </source>
</evidence>
<dbReference type="InterPro" id="IPR048898">
    <property type="entry name" value="OB_NMD3"/>
</dbReference>
<keyword evidence="6 7" id="KW-0539">Nucleus</keyword>
<name>A0A2T9XZZ9_9FUNG</name>
<dbReference type="Pfam" id="PF04981">
    <property type="entry name" value="NMD3"/>
    <property type="match status" value="1"/>
</dbReference>
<dbReference type="OrthoDB" id="203821at2759"/>
<evidence type="ECO:0000259" key="10">
    <source>
        <dbReference type="Pfam" id="PF21192"/>
    </source>
</evidence>
<dbReference type="PANTHER" id="PTHR12746:SF2">
    <property type="entry name" value="60S RIBOSOMAL EXPORT PROTEIN NMD3"/>
    <property type="match status" value="1"/>
</dbReference>
<feature type="domain" description="60S ribosomal export protein NMD3 OB-fold" evidence="10">
    <location>
        <begin position="310"/>
        <end position="395"/>
    </location>
</feature>
<feature type="domain" description="Nmd3 N-terminal" evidence="9">
    <location>
        <begin position="14"/>
        <end position="242"/>
    </location>
</feature>
<evidence type="ECO:0000259" key="9">
    <source>
        <dbReference type="Pfam" id="PF04981"/>
    </source>
</evidence>
<comment type="function">
    <text evidence="7">Acts as an adapter for the XPO1/CRM1-mediated export of the 60S ribosomal subunit.</text>
</comment>
<protein>
    <recommendedName>
        <fullName evidence="2 7">60S ribosomal export protein NMD3</fullName>
    </recommendedName>
</protein>
<evidence type="ECO:0000256" key="7">
    <source>
        <dbReference type="RuleBase" id="RU364108"/>
    </source>
</evidence>
<evidence type="ECO:0000313" key="12">
    <source>
        <dbReference type="EMBL" id="PVU85686.1"/>
    </source>
</evidence>
<accession>A0A2T9XZZ9</accession>
<sequence length="544" mass="62145">MEYFPEQKQQLILCCECGIPIQPNPANMCVNCIQSQVDITEGISKHLTLQFCKNCSRYLQPPASWLFCELESRELLALCLKKLKGLQKVRLIDASFIWTEPHSRRVKVSLTIQKEAFAGVILQQKFEVEFVVANQQCPDCAKVMAKNTWKACVQVRQRVEHQRTFLYLEQLIIKYNMHLETNNIKVVKGGLDFYYSSRTQAIKMVDFLQTMVPVKSKSSEQLISHDIHTNISNYKFTYSVEIVPICKDDLVCLSKKAASSLGQISPIVLCVRVGAMVKIIDYRTLQIADISSDVYWRSNEIKSVLTPRTLKEFYVLDVEYLDKNFGKYSLADVTVQRMSDVGKNDKEIIVRSHLGNILSYGDTVLGYDLGTSNINNDIFDRIDSDLVPEVVLVKKSYSEKRRKKSKRNWVLKHLSKDEGELVAKKQAQKKADEDMEHFLRELEEDPELRQNINLYKNPDHFKNNMSSSARNGMDLDGSNTNSGNQADYDSEDLDGDDYEDLPQVPIEELLESLNLNDGPDPSIAGAAEPSSYNTNHDMDEEMEL</sequence>
<dbReference type="GO" id="GO:0015031">
    <property type="term" value="P:protein transport"/>
    <property type="evidence" value="ECO:0007669"/>
    <property type="project" value="UniProtKB-KW"/>
</dbReference>
<feature type="domain" description="60S ribosomal export protein NMD3 SH3" evidence="11">
    <location>
        <begin position="245"/>
        <end position="292"/>
    </location>
</feature>
<evidence type="ECO:0000256" key="3">
    <source>
        <dbReference type="ARBA" id="ARBA00022448"/>
    </source>
</evidence>
<dbReference type="GO" id="GO:0043023">
    <property type="term" value="F:ribosomal large subunit binding"/>
    <property type="evidence" value="ECO:0007669"/>
    <property type="project" value="InterPro"/>
</dbReference>
<dbReference type="Pfam" id="PF21193">
    <property type="entry name" value="NMD_SH3"/>
    <property type="match status" value="1"/>
</dbReference>
<keyword evidence="13" id="KW-1185">Reference proteome</keyword>
<dbReference type="EMBL" id="MBFS01003625">
    <property type="protein sequence ID" value="PVU85686.1"/>
    <property type="molecule type" value="Genomic_DNA"/>
</dbReference>
<gene>
    <name evidence="12" type="ORF">BB560_006948</name>
</gene>
<evidence type="ECO:0000256" key="1">
    <source>
        <dbReference type="ARBA" id="ARBA00009794"/>
    </source>
</evidence>
<dbReference type="PANTHER" id="PTHR12746">
    <property type="entry name" value="NONSENSE-MEDIATED MRNA DECAY PROTEIN 3"/>
    <property type="match status" value="1"/>
</dbReference>
<dbReference type="GO" id="GO:0000055">
    <property type="term" value="P:ribosomal large subunit export from nucleus"/>
    <property type="evidence" value="ECO:0007669"/>
    <property type="project" value="TreeGrafter"/>
</dbReference>
<dbReference type="InterPro" id="IPR007064">
    <property type="entry name" value="Nmd3_N"/>
</dbReference>
<dbReference type="InterPro" id="IPR048899">
    <property type="entry name" value="NMD_SH3"/>
</dbReference>
<reference evidence="12 13" key="1">
    <citation type="journal article" date="2018" name="MBio">
        <title>Comparative Genomics Reveals the Core Gene Toolbox for the Fungus-Insect Symbiosis.</title>
        <authorList>
            <person name="Wang Y."/>
            <person name="Stata M."/>
            <person name="Wang W."/>
            <person name="Stajich J.E."/>
            <person name="White M.M."/>
            <person name="Moncalvo J.M."/>
        </authorList>
    </citation>
    <scope>NUCLEOTIDE SEQUENCE [LARGE SCALE GENOMIC DNA]</scope>
    <source>
        <strain evidence="12 13">SC-DP-2</strain>
    </source>
</reference>
<dbReference type="GO" id="GO:0005737">
    <property type="term" value="C:cytoplasm"/>
    <property type="evidence" value="ECO:0007669"/>
    <property type="project" value="UniProtKB-SubCell"/>
</dbReference>
<keyword evidence="3 7" id="KW-0813">Transport</keyword>
<evidence type="ECO:0000256" key="4">
    <source>
        <dbReference type="ARBA" id="ARBA00022490"/>
    </source>
</evidence>
<dbReference type="Proteomes" id="UP000245609">
    <property type="component" value="Unassembled WGS sequence"/>
</dbReference>
<evidence type="ECO:0000256" key="6">
    <source>
        <dbReference type="ARBA" id="ARBA00023242"/>
    </source>
</evidence>
<evidence type="ECO:0000256" key="8">
    <source>
        <dbReference type="SAM" id="MobiDB-lite"/>
    </source>
</evidence>
<evidence type="ECO:0000256" key="5">
    <source>
        <dbReference type="ARBA" id="ARBA00022927"/>
    </source>
</evidence>
<dbReference type="InterPro" id="IPR039768">
    <property type="entry name" value="Nmd3"/>
</dbReference>
<dbReference type="Pfam" id="PF21192">
    <property type="entry name" value="OB_NMD3"/>
    <property type="match status" value="1"/>
</dbReference>
<keyword evidence="5 7" id="KW-0653">Protein transport</keyword>
<evidence type="ECO:0000256" key="2">
    <source>
        <dbReference type="ARBA" id="ARBA00017035"/>
    </source>
</evidence>
<evidence type="ECO:0000313" key="13">
    <source>
        <dbReference type="Proteomes" id="UP000245609"/>
    </source>
</evidence>
<comment type="subcellular location">
    <subcellularLocation>
        <location evidence="7">Cytoplasm</location>
    </subcellularLocation>
    <subcellularLocation>
        <location evidence="7">Nucleus</location>
    </subcellularLocation>
</comment>
<keyword evidence="4 7" id="KW-0963">Cytoplasm</keyword>
<dbReference type="AlphaFoldDB" id="A0A2T9XZZ9"/>
<comment type="similarity">
    <text evidence="1 7">Belongs to the NMD3 family.</text>
</comment>
<feature type="compositionally biased region" description="Acidic residues" evidence="8">
    <location>
        <begin position="488"/>
        <end position="500"/>
    </location>
</feature>
<proteinExistence type="inferred from homology"/>
<dbReference type="STRING" id="133381.A0A2T9XZZ9"/>
<organism evidence="12 13">
    <name type="scientific">Smittium megazygosporum</name>
    <dbReference type="NCBI Taxonomy" id="133381"/>
    <lineage>
        <taxon>Eukaryota</taxon>
        <taxon>Fungi</taxon>
        <taxon>Fungi incertae sedis</taxon>
        <taxon>Zoopagomycota</taxon>
        <taxon>Kickxellomycotina</taxon>
        <taxon>Harpellomycetes</taxon>
        <taxon>Harpellales</taxon>
        <taxon>Legeriomycetaceae</taxon>
        <taxon>Smittium</taxon>
    </lineage>
</organism>
<feature type="region of interest" description="Disordered" evidence="8">
    <location>
        <begin position="449"/>
        <end position="544"/>
    </location>
</feature>
<comment type="caution">
    <text evidence="12">The sequence shown here is derived from an EMBL/GenBank/DDBJ whole genome shotgun (WGS) entry which is preliminary data.</text>
</comment>
<dbReference type="GO" id="GO:0005634">
    <property type="term" value="C:nucleus"/>
    <property type="evidence" value="ECO:0007669"/>
    <property type="project" value="UniProtKB-SubCell"/>
</dbReference>